<organism evidence="1 3">
    <name type="scientific">Phytophthora fragariae</name>
    <dbReference type="NCBI Taxonomy" id="53985"/>
    <lineage>
        <taxon>Eukaryota</taxon>
        <taxon>Sar</taxon>
        <taxon>Stramenopiles</taxon>
        <taxon>Oomycota</taxon>
        <taxon>Peronosporomycetes</taxon>
        <taxon>Peronosporales</taxon>
        <taxon>Peronosporaceae</taxon>
        <taxon>Phytophthora</taxon>
    </lineage>
</organism>
<dbReference type="Proteomes" id="UP000437068">
    <property type="component" value="Unassembled WGS sequence"/>
</dbReference>
<dbReference type="AlphaFoldDB" id="A0A6A3XZV6"/>
<comment type="caution">
    <text evidence="1">The sequence shown here is derived from an EMBL/GenBank/DDBJ whole genome shotgun (WGS) entry which is preliminary data.</text>
</comment>
<sequence length="124" mass="14006">MCVTAFRATLETTYEETVARFLRAWHRSTMPGVEYPVEENGVWLNAPKQPDGTSCGVLVIAQVYCMLKDSFRFTEAIVTNDDVAVMRLRIMWMMLMQPEVSTLAHKIAKAVDATDLELMATVET</sequence>
<dbReference type="OrthoDB" id="110536at2759"/>
<name>A0A6A3XZV6_9STRA</name>
<dbReference type="EMBL" id="QXGE01000420">
    <property type="protein sequence ID" value="KAE9312980.1"/>
    <property type="molecule type" value="Genomic_DNA"/>
</dbReference>
<evidence type="ECO:0000313" key="3">
    <source>
        <dbReference type="Proteomes" id="UP000433483"/>
    </source>
</evidence>
<evidence type="ECO:0000313" key="2">
    <source>
        <dbReference type="EMBL" id="KAE9312980.1"/>
    </source>
</evidence>
<evidence type="ECO:0000313" key="1">
    <source>
        <dbReference type="EMBL" id="KAE9210244.1"/>
    </source>
</evidence>
<proteinExistence type="predicted"/>
<dbReference type="InterPro" id="IPR038765">
    <property type="entry name" value="Papain-like_cys_pep_sf"/>
</dbReference>
<dbReference type="SUPFAM" id="SSF54001">
    <property type="entry name" value="Cysteine proteinases"/>
    <property type="match status" value="1"/>
</dbReference>
<evidence type="ECO:0008006" key="5">
    <source>
        <dbReference type="Google" id="ProtNLM"/>
    </source>
</evidence>
<reference evidence="3 4" key="1">
    <citation type="submission" date="2018-08" db="EMBL/GenBank/DDBJ databases">
        <title>Genomic investigation of the strawberry pathogen Phytophthora fragariae indicates pathogenicity is determined by transcriptional variation in three key races.</title>
        <authorList>
            <person name="Adams T.M."/>
            <person name="Armitage A.D."/>
            <person name="Sobczyk M.K."/>
            <person name="Bates H.J."/>
            <person name="Dunwell J.M."/>
            <person name="Nellist C.F."/>
            <person name="Harrison R.J."/>
        </authorList>
    </citation>
    <scope>NUCLEOTIDE SEQUENCE [LARGE SCALE GENOMIC DNA]</scope>
    <source>
        <strain evidence="2 4">A4</strain>
        <strain evidence="1 3">NOV-27</strain>
    </source>
</reference>
<dbReference type="Proteomes" id="UP000433483">
    <property type="component" value="Unassembled WGS sequence"/>
</dbReference>
<accession>A0A6A3XZV6</accession>
<evidence type="ECO:0000313" key="4">
    <source>
        <dbReference type="Proteomes" id="UP000437068"/>
    </source>
</evidence>
<keyword evidence="3" id="KW-1185">Reference proteome</keyword>
<protein>
    <recommendedName>
        <fullName evidence="5">Ubiquitin-like protease family profile domain-containing protein</fullName>
    </recommendedName>
</protein>
<gene>
    <name evidence="2" type="ORF">PF001_g8965</name>
    <name evidence="1" type="ORF">PF005_g11514</name>
</gene>
<dbReference type="EMBL" id="QXGB01000576">
    <property type="protein sequence ID" value="KAE9210244.1"/>
    <property type="molecule type" value="Genomic_DNA"/>
</dbReference>
<dbReference type="Gene3D" id="3.40.395.10">
    <property type="entry name" value="Adenoviral Proteinase, Chain A"/>
    <property type="match status" value="1"/>
</dbReference>